<evidence type="ECO:0000259" key="9">
    <source>
        <dbReference type="Pfam" id="PF00725"/>
    </source>
</evidence>
<comment type="caution">
    <text evidence="11">The sequence shown here is derived from an EMBL/GenBank/DDBJ whole genome shotgun (WGS) entry which is preliminary data.</text>
</comment>
<evidence type="ECO:0000256" key="8">
    <source>
        <dbReference type="ARBA" id="ARBA00049556"/>
    </source>
</evidence>
<keyword evidence="12" id="KW-1185">Reference proteome</keyword>
<feature type="non-terminal residue" evidence="11">
    <location>
        <position position="1"/>
    </location>
</feature>
<dbReference type="InterPro" id="IPR008927">
    <property type="entry name" value="6-PGluconate_DH-like_C_sf"/>
</dbReference>
<gene>
    <name evidence="11" type="ORF">L9F63_001079</name>
</gene>
<evidence type="ECO:0000256" key="4">
    <source>
        <dbReference type="ARBA" id="ARBA00013000"/>
    </source>
</evidence>
<evidence type="ECO:0000259" key="10">
    <source>
        <dbReference type="Pfam" id="PF02737"/>
    </source>
</evidence>
<comment type="similarity">
    <text evidence="3">Belongs to the 3-hydroxyacyl-CoA dehydrogenase family.</text>
</comment>
<dbReference type="Proteomes" id="UP001233999">
    <property type="component" value="Unassembled WGS sequence"/>
</dbReference>
<dbReference type="SUPFAM" id="SSF48179">
    <property type="entry name" value="6-phosphogluconate dehydrogenase C-terminal domain-like"/>
    <property type="match status" value="2"/>
</dbReference>
<dbReference type="GO" id="GO:0003857">
    <property type="term" value="F:(3S)-3-hydroxyacyl-CoA dehydrogenase (NAD+) activity"/>
    <property type="evidence" value="ECO:0007669"/>
    <property type="project" value="UniProtKB-EC"/>
</dbReference>
<evidence type="ECO:0000256" key="7">
    <source>
        <dbReference type="ARBA" id="ARBA00023128"/>
    </source>
</evidence>
<keyword evidence="6" id="KW-0520">NAD</keyword>
<accession>A0AAD8ESS9</accession>
<dbReference type="Pfam" id="PF02737">
    <property type="entry name" value="3HCDH_N"/>
    <property type="match status" value="2"/>
</dbReference>
<dbReference type="Gene3D" id="3.40.50.720">
    <property type="entry name" value="NAD(P)-binding Rossmann-like Domain"/>
    <property type="match status" value="2"/>
</dbReference>
<feature type="domain" description="3-hydroxyacyl-CoA dehydrogenase C-terminal" evidence="9">
    <location>
        <begin position="358"/>
        <end position="455"/>
    </location>
</feature>
<dbReference type="InterPro" id="IPR013328">
    <property type="entry name" value="6PGD_dom2"/>
</dbReference>
<comment type="pathway">
    <text evidence="2">Lipid metabolism.</text>
</comment>
<proteinExistence type="inferred from homology"/>
<name>A0AAD8ESS9_DIPPU</name>
<organism evidence="11 12">
    <name type="scientific">Diploptera punctata</name>
    <name type="common">Pacific beetle cockroach</name>
    <dbReference type="NCBI Taxonomy" id="6984"/>
    <lineage>
        <taxon>Eukaryota</taxon>
        <taxon>Metazoa</taxon>
        <taxon>Ecdysozoa</taxon>
        <taxon>Arthropoda</taxon>
        <taxon>Hexapoda</taxon>
        <taxon>Insecta</taxon>
        <taxon>Pterygota</taxon>
        <taxon>Neoptera</taxon>
        <taxon>Polyneoptera</taxon>
        <taxon>Dictyoptera</taxon>
        <taxon>Blattodea</taxon>
        <taxon>Blaberoidea</taxon>
        <taxon>Blaberidae</taxon>
        <taxon>Diplopterinae</taxon>
        <taxon>Diploptera</taxon>
    </lineage>
</organism>
<evidence type="ECO:0000256" key="1">
    <source>
        <dbReference type="ARBA" id="ARBA00004305"/>
    </source>
</evidence>
<evidence type="ECO:0000256" key="3">
    <source>
        <dbReference type="ARBA" id="ARBA00009463"/>
    </source>
</evidence>
<dbReference type="EC" id="1.1.1.35" evidence="4"/>
<dbReference type="GO" id="GO:0070403">
    <property type="term" value="F:NAD+ binding"/>
    <property type="evidence" value="ECO:0007669"/>
    <property type="project" value="InterPro"/>
</dbReference>
<dbReference type="Gene3D" id="1.10.1040.10">
    <property type="entry name" value="N-(1-d-carboxylethyl)-l-norvaline Dehydrogenase, domain 2"/>
    <property type="match status" value="2"/>
</dbReference>
<keyword evidence="7" id="KW-0496">Mitochondrion</keyword>
<feature type="domain" description="3-hydroxyacyl-CoA dehydrogenase NAD binding" evidence="10">
    <location>
        <begin position="1"/>
        <end position="49"/>
    </location>
</feature>
<reference evidence="11" key="1">
    <citation type="journal article" date="2023" name="IScience">
        <title>Live-bearing cockroach genome reveals convergent evolutionary mechanisms linked to viviparity in insects and beyond.</title>
        <authorList>
            <person name="Fouks B."/>
            <person name="Harrison M.C."/>
            <person name="Mikhailova A.A."/>
            <person name="Marchal E."/>
            <person name="English S."/>
            <person name="Carruthers M."/>
            <person name="Jennings E.C."/>
            <person name="Chiamaka E.L."/>
            <person name="Frigard R.A."/>
            <person name="Pippel M."/>
            <person name="Attardo G.M."/>
            <person name="Benoit J.B."/>
            <person name="Bornberg-Bauer E."/>
            <person name="Tobe S.S."/>
        </authorList>
    </citation>
    <scope>NUCLEOTIDE SEQUENCE</scope>
    <source>
        <strain evidence="11">Stay&amp;Tobe</strain>
    </source>
</reference>
<protein>
    <recommendedName>
        <fullName evidence="4">3-hydroxyacyl-CoA dehydrogenase</fullName>
        <ecNumber evidence="4">1.1.1.35</ecNumber>
    </recommendedName>
</protein>
<dbReference type="GO" id="GO:0006635">
    <property type="term" value="P:fatty acid beta-oxidation"/>
    <property type="evidence" value="ECO:0007669"/>
    <property type="project" value="TreeGrafter"/>
</dbReference>
<evidence type="ECO:0000256" key="6">
    <source>
        <dbReference type="ARBA" id="ARBA00023027"/>
    </source>
</evidence>
<feature type="domain" description="3-hydroxyacyl-CoA dehydrogenase NAD binding" evidence="10">
    <location>
        <begin position="171"/>
        <end position="356"/>
    </location>
</feature>
<dbReference type="Pfam" id="PF00725">
    <property type="entry name" value="3HCDH"/>
    <property type="match status" value="2"/>
</dbReference>
<dbReference type="AlphaFoldDB" id="A0AAD8ESS9"/>
<evidence type="ECO:0000256" key="2">
    <source>
        <dbReference type="ARBA" id="ARBA00005189"/>
    </source>
</evidence>
<feature type="domain" description="3-hydroxyacyl-CoA dehydrogenase C-terminal" evidence="9">
    <location>
        <begin position="64"/>
        <end position="161"/>
    </location>
</feature>
<dbReference type="InterPro" id="IPR006176">
    <property type="entry name" value="3-OHacyl-CoA_DH_NAD-bd"/>
</dbReference>
<dbReference type="PANTHER" id="PTHR43561:SF3">
    <property type="entry name" value="HYDROXYACYL-COENZYME A DEHYDROGENASE, MITOCHONDRIAL"/>
    <property type="match status" value="1"/>
</dbReference>
<dbReference type="InterPro" id="IPR006180">
    <property type="entry name" value="3-OHacyl-CoA_DH_CS"/>
</dbReference>
<dbReference type="GO" id="GO:0005759">
    <property type="term" value="C:mitochondrial matrix"/>
    <property type="evidence" value="ECO:0007669"/>
    <property type="project" value="UniProtKB-SubCell"/>
</dbReference>
<keyword evidence="5" id="KW-0560">Oxidoreductase</keyword>
<comment type="subcellular location">
    <subcellularLocation>
        <location evidence="1">Mitochondrion matrix</location>
    </subcellularLocation>
</comment>
<evidence type="ECO:0000256" key="5">
    <source>
        <dbReference type="ARBA" id="ARBA00023002"/>
    </source>
</evidence>
<dbReference type="PANTHER" id="PTHR43561">
    <property type="match status" value="1"/>
</dbReference>
<dbReference type="EMBL" id="JASPKZ010000047">
    <property type="protein sequence ID" value="KAJ9600764.1"/>
    <property type="molecule type" value="Genomic_DNA"/>
</dbReference>
<dbReference type="InterPro" id="IPR006108">
    <property type="entry name" value="3HC_DH_C"/>
</dbReference>
<dbReference type="PROSITE" id="PS00067">
    <property type="entry name" value="3HCDH"/>
    <property type="match status" value="2"/>
</dbReference>
<dbReference type="FunFam" id="3.40.50.720:FF:000258">
    <property type="entry name" value="Hydroxyacyl-coenzyme A dehydrogenase, mitochondrial"/>
    <property type="match status" value="1"/>
</dbReference>
<dbReference type="InterPro" id="IPR036291">
    <property type="entry name" value="NAD(P)-bd_dom_sf"/>
</dbReference>
<evidence type="ECO:0000313" key="11">
    <source>
        <dbReference type="EMBL" id="KAJ9600764.1"/>
    </source>
</evidence>
<dbReference type="InterPro" id="IPR052242">
    <property type="entry name" value="Mito_3-hydroxyacyl-CoA_DH"/>
</dbReference>
<reference evidence="11" key="2">
    <citation type="submission" date="2023-05" db="EMBL/GenBank/DDBJ databases">
        <authorList>
            <person name="Fouks B."/>
        </authorList>
    </citation>
    <scope>NUCLEOTIDE SEQUENCE</scope>
    <source>
        <strain evidence="11">Stay&amp;Tobe</strain>
        <tissue evidence="11">Testes</tissue>
    </source>
</reference>
<evidence type="ECO:0000313" key="12">
    <source>
        <dbReference type="Proteomes" id="UP001233999"/>
    </source>
</evidence>
<dbReference type="SUPFAM" id="SSF51735">
    <property type="entry name" value="NAD(P)-binding Rossmann-fold domains"/>
    <property type="match status" value="2"/>
</dbReference>
<sequence>IASEHTIFASNTSSLSIQEIASVTKRKDRFGGLHFFNPVPMMKLLEVWGKALGKTTITCKDTPGFVVNRLLVPLLAEAIRMLERGDASARDIDIAMKLGAGYPMGPFELADYVGHDTTKFILDGWHKKYPDVELFKPVPLLAKLVEEGKLGRKTGEGFYKYDKAMSTAIHHVTVIGGGLMGSGIAQVAAQTGHQVTLVEVSEAALEKAQSSILINLKRVAKKIHKDNADEAETFVSNALKHLKTTLNVMEAVKNTDLVIEAVVENLDIKHKLFSTIDSFAPEHTIFASNTSSLSIRDIASVTNRKDRFGGLHFFNPVPVMKLLEVIRIPETSDETYDAMATWGKKIGKTTITCKDTPGFVVNRLLVPLFAEAVRMLERGDATTRDIDTAMKLGAGYPMGPFELADFSGIDTPKFVLDGWHKKFPDSQLFKPIPLLNKMVEEGKVGMKAGEGFYKYEKPKQ</sequence>
<comment type="catalytic activity">
    <reaction evidence="8">
        <text>a (3S)-3-hydroxyacyl-CoA + NAD(+) = a 3-oxoacyl-CoA + NADH + H(+)</text>
        <dbReference type="Rhea" id="RHEA:22432"/>
        <dbReference type="ChEBI" id="CHEBI:15378"/>
        <dbReference type="ChEBI" id="CHEBI:57318"/>
        <dbReference type="ChEBI" id="CHEBI:57540"/>
        <dbReference type="ChEBI" id="CHEBI:57945"/>
        <dbReference type="ChEBI" id="CHEBI:90726"/>
        <dbReference type="EC" id="1.1.1.35"/>
    </reaction>
</comment>